<dbReference type="EMBL" id="JANPWB010000012">
    <property type="protein sequence ID" value="KAJ1117850.1"/>
    <property type="molecule type" value="Genomic_DNA"/>
</dbReference>
<evidence type="ECO:0000313" key="2">
    <source>
        <dbReference type="EMBL" id="KAJ1117850.1"/>
    </source>
</evidence>
<organism evidence="2 3">
    <name type="scientific">Pleurodeles waltl</name>
    <name type="common">Iberian ribbed newt</name>
    <dbReference type="NCBI Taxonomy" id="8319"/>
    <lineage>
        <taxon>Eukaryota</taxon>
        <taxon>Metazoa</taxon>
        <taxon>Chordata</taxon>
        <taxon>Craniata</taxon>
        <taxon>Vertebrata</taxon>
        <taxon>Euteleostomi</taxon>
        <taxon>Amphibia</taxon>
        <taxon>Batrachia</taxon>
        <taxon>Caudata</taxon>
        <taxon>Salamandroidea</taxon>
        <taxon>Salamandridae</taxon>
        <taxon>Pleurodelinae</taxon>
        <taxon>Pleurodeles</taxon>
    </lineage>
</organism>
<name>A0AAV7NSA9_PLEWA</name>
<evidence type="ECO:0000313" key="3">
    <source>
        <dbReference type="Proteomes" id="UP001066276"/>
    </source>
</evidence>
<comment type="caution">
    <text evidence="2">The sequence shown here is derived from an EMBL/GenBank/DDBJ whole genome shotgun (WGS) entry which is preliminary data.</text>
</comment>
<gene>
    <name evidence="2" type="ORF">NDU88_006046</name>
</gene>
<proteinExistence type="predicted"/>
<reference evidence="2" key="1">
    <citation type="journal article" date="2022" name="bioRxiv">
        <title>Sequencing and chromosome-scale assembly of the giantPleurodeles waltlgenome.</title>
        <authorList>
            <person name="Brown T."/>
            <person name="Elewa A."/>
            <person name="Iarovenko S."/>
            <person name="Subramanian E."/>
            <person name="Araus A.J."/>
            <person name="Petzold A."/>
            <person name="Susuki M."/>
            <person name="Suzuki K.-i.T."/>
            <person name="Hayashi T."/>
            <person name="Toyoda A."/>
            <person name="Oliveira C."/>
            <person name="Osipova E."/>
            <person name="Leigh N.D."/>
            <person name="Simon A."/>
            <person name="Yun M.H."/>
        </authorList>
    </citation>
    <scope>NUCLEOTIDE SEQUENCE</scope>
    <source>
        <strain evidence="2">20211129_DDA</strain>
        <tissue evidence="2">Liver</tissue>
    </source>
</reference>
<feature type="region of interest" description="Disordered" evidence="1">
    <location>
        <begin position="366"/>
        <end position="437"/>
    </location>
</feature>
<dbReference type="AlphaFoldDB" id="A0AAV7NSA9"/>
<dbReference type="Proteomes" id="UP001066276">
    <property type="component" value="Chromosome 8"/>
</dbReference>
<evidence type="ECO:0000256" key="1">
    <source>
        <dbReference type="SAM" id="MobiDB-lite"/>
    </source>
</evidence>
<sequence length="437" mass="47329">MLSTSVLFVQRYFLAMGVGPAPTPPMARTLRRALEHPIRCTAVYPPPGRGETALQRPLQVPWGRTSCLAPCSPALLPHCGCWARINPASRSCSLSRPQRTWVLLSDALQRVLRQAGGWPPFHVLYKSPGALLRASFLIPQRYFLDVDAGPVSALPVGRSLHRALSAHRRTVACSLLGQGKATPRCPLQVHWGCTPYLGPCSPALLPRCGCKAHTDTAGGPRTPMHCSVFSARPGETALQRPLPFPWWCAPYLDPCSPALLPCCRCWAGTDTAGGSRTPSCPQCMQRLAQCAVAYFLPGRRGGSPFNDLYKSPGSLLHALFLTPRCYFLVMGARPTPSPPADRTPSAHGRFIQCTAACFLLSRDKSVPSVCSSGKQRSRRRDRVTVRVPCLGHGRKPGGPGSSWGPTLRDQTPPCSSGRLVPPGADSTSRWSPRVGYF</sequence>
<keyword evidence="3" id="KW-1185">Reference proteome</keyword>
<protein>
    <submittedName>
        <fullName evidence="2">Uncharacterized protein</fullName>
    </submittedName>
</protein>
<accession>A0AAV7NSA9</accession>